<dbReference type="EC" id="2.7.7.13" evidence="3"/>
<dbReference type="InterPro" id="IPR006375">
    <property type="entry name" value="Man1P_GuaTrfase/Man6P_Isoase"/>
</dbReference>
<feature type="domain" description="Nucleotidyl transferase" evidence="10">
    <location>
        <begin position="4"/>
        <end position="287"/>
    </location>
</feature>
<dbReference type="eggNOG" id="COG0836">
    <property type="taxonomic scope" value="Bacteria"/>
</dbReference>
<evidence type="ECO:0000259" key="10">
    <source>
        <dbReference type="Pfam" id="PF00483"/>
    </source>
</evidence>
<dbReference type="InterPro" id="IPR011051">
    <property type="entry name" value="RmlC_Cupin_sf"/>
</dbReference>
<dbReference type="InterPro" id="IPR005835">
    <property type="entry name" value="NTP_transferase_dom"/>
</dbReference>
<evidence type="ECO:0000256" key="9">
    <source>
        <dbReference type="RuleBase" id="RU004190"/>
    </source>
</evidence>
<dbReference type="Pfam" id="PF01050">
    <property type="entry name" value="MannoseP_isomer"/>
    <property type="match status" value="1"/>
</dbReference>
<dbReference type="FunFam" id="2.60.120.10:FF:000032">
    <property type="entry name" value="Mannose-1-phosphate guanylyltransferase/mannose-6-phosphate isomerase"/>
    <property type="match status" value="1"/>
</dbReference>
<gene>
    <name evidence="13" type="ORF">BegalDRAFT_3280</name>
</gene>
<evidence type="ECO:0000313" key="13">
    <source>
        <dbReference type="EMBL" id="EIJ44099.1"/>
    </source>
</evidence>
<sequence length="469" mass="52138">MLIPVILSGGVGSRLWPLSREHYPKQLLALVGNNTLLQDTILRLAGLGQPLRPLMVCNESHRFLVAEQLRVLNLQAENILLEPSGRNTAPAVAVAALHAVQQHPDALLLVLPADHIITATEQFCSTLKQAIPLAEANYLVTFGIVPNCAETGYGYIKAAQTIPQTQGYKVEKFVEKPNLATAQHYVESGEYYWNSGMFLFKASRYLEELEKFAPAIFAACQQALSHATQDQDFLRLDANAFNNCPSDSIDYAVMEHTEAAAVLPLDAGWSDVGAWTALWAVSAQDKQGNVLLGDVIAENVKNSYLRAEYRLLAAIGLDNHIVIETADAVLVAHKDQVQDVKKIVTHLKNTARQEADLHRKVHRPWGTYENIDVESRFQVKRIMVKPGSSLSLQMHHHRSEHWIVVKGTAKVTCGEDTFLMTENQSTYIPLGVKHRLENPGKIPLEIVEIQSGAYLGEDDIIRFEDIYGR</sequence>
<dbReference type="NCBIfam" id="TIGR01479">
    <property type="entry name" value="GMP_PMI"/>
    <property type="match status" value="1"/>
</dbReference>
<keyword evidence="13" id="KW-0413">Isomerase</keyword>
<dbReference type="RefSeq" id="WP_002691865.1">
    <property type="nucleotide sequence ID" value="NZ_JH600070.1"/>
</dbReference>
<dbReference type="EMBL" id="JH600070">
    <property type="protein sequence ID" value="EIJ44099.1"/>
    <property type="molecule type" value="Genomic_DNA"/>
</dbReference>
<dbReference type="PANTHER" id="PTHR46390">
    <property type="entry name" value="MANNOSE-1-PHOSPHATE GUANYLYLTRANSFERASE"/>
    <property type="match status" value="1"/>
</dbReference>
<comment type="similarity">
    <text evidence="2 9">Belongs to the mannose-6-phosphate isomerase type 2 family.</text>
</comment>
<dbReference type="CDD" id="cd02509">
    <property type="entry name" value="GDP-M1P_Guanylyltransferase"/>
    <property type="match status" value="1"/>
</dbReference>
<dbReference type="OrthoDB" id="9806359at2"/>
<comment type="pathway">
    <text evidence="1">Nucleotide-sugar biosynthesis; GDP-alpha-D-mannose biosynthesis; GDP-alpha-D-mannose from alpha-D-mannose 1-phosphate (GTP route): step 1/1.</text>
</comment>
<dbReference type="Gene3D" id="2.60.120.10">
    <property type="entry name" value="Jelly Rolls"/>
    <property type="match status" value="1"/>
</dbReference>
<keyword evidence="14" id="KW-1185">Reference proteome</keyword>
<dbReference type="Proteomes" id="UP000005744">
    <property type="component" value="Unassembled WGS sequence"/>
</dbReference>
<organism evidence="13 14">
    <name type="scientific">Beggiatoa alba B18LD</name>
    <dbReference type="NCBI Taxonomy" id="395493"/>
    <lineage>
        <taxon>Bacteria</taxon>
        <taxon>Pseudomonadati</taxon>
        <taxon>Pseudomonadota</taxon>
        <taxon>Gammaproteobacteria</taxon>
        <taxon>Thiotrichales</taxon>
        <taxon>Thiotrichaceae</taxon>
        <taxon>Beggiatoa</taxon>
    </lineage>
</organism>
<dbReference type="Pfam" id="PF22640">
    <property type="entry name" value="ManC_GMP_beta-helix"/>
    <property type="match status" value="1"/>
</dbReference>
<accession>I3CKF6</accession>
<dbReference type="GO" id="GO:0005525">
    <property type="term" value="F:GTP binding"/>
    <property type="evidence" value="ECO:0007669"/>
    <property type="project" value="UniProtKB-KW"/>
</dbReference>
<dbReference type="GO" id="GO:0016853">
    <property type="term" value="F:isomerase activity"/>
    <property type="evidence" value="ECO:0007669"/>
    <property type="project" value="UniProtKB-KW"/>
</dbReference>
<evidence type="ECO:0000256" key="1">
    <source>
        <dbReference type="ARBA" id="ARBA00004823"/>
    </source>
</evidence>
<evidence type="ECO:0000256" key="5">
    <source>
        <dbReference type="ARBA" id="ARBA00022695"/>
    </source>
</evidence>
<keyword evidence="7" id="KW-0342">GTP-binding</keyword>
<dbReference type="GO" id="GO:0004475">
    <property type="term" value="F:mannose-1-phosphate guanylyltransferase (GTP) activity"/>
    <property type="evidence" value="ECO:0007669"/>
    <property type="project" value="UniProtKB-EC"/>
</dbReference>
<dbReference type="InterPro" id="IPR051161">
    <property type="entry name" value="Mannose-6P_isomerase_type2"/>
</dbReference>
<dbReference type="PANTHER" id="PTHR46390:SF1">
    <property type="entry name" value="MANNOSE-1-PHOSPHATE GUANYLYLTRANSFERASE"/>
    <property type="match status" value="1"/>
</dbReference>
<dbReference type="CDD" id="cd02213">
    <property type="entry name" value="cupin_PMI_typeII_C"/>
    <property type="match status" value="1"/>
</dbReference>
<feature type="domain" description="MannoseP isomerase/GMP-like beta-helix" evidence="12">
    <location>
        <begin position="295"/>
        <end position="347"/>
    </location>
</feature>
<keyword evidence="6" id="KW-0547">Nucleotide-binding</keyword>
<dbReference type="FunFam" id="3.90.550.10:FF:000046">
    <property type="entry name" value="Mannose-1-phosphate guanylyltransferase (GDP)"/>
    <property type="match status" value="1"/>
</dbReference>
<feature type="domain" description="Mannose-6-phosphate isomerase type II C-terminal" evidence="11">
    <location>
        <begin position="352"/>
        <end position="465"/>
    </location>
</feature>
<dbReference type="GO" id="GO:0009298">
    <property type="term" value="P:GDP-mannose biosynthetic process"/>
    <property type="evidence" value="ECO:0007669"/>
    <property type="project" value="UniProtKB-UniPathway"/>
</dbReference>
<dbReference type="HOGENOM" id="CLU_035527_1_0_6"/>
<dbReference type="UniPathway" id="UPA00126">
    <property type="reaction ID" value="UER00930"/>
</dbReference>
<dbReference type="AlphaFoldDB" id="I3CKF6"/>
<evidence type="ECO:0000259" key="11">
    <source>
        <dbReference type="Pfam" id="PF01050"/>
    </source>
</evidence>
<dbReference type="InterPro" id="IPR014710">
    <property type="entry name" value="RmlC-like_jellyroll"/>
</dbReference>
<evidence type="ECO:0000256" key="7">
    <source>
        <dbReference type="ARBA" id="ARBA00023134"/>
    </source>
</evidence>
<name>I3CKF6_9GAMM</name>
<reference evidence="13 14" key="1">
    <citation type="submission" date="2011-11" db="EMBL/GenBank/DDBJ databases">
        <title>Improved High-Quality Draft sequence of Beggiatoa alba B18lD.</title>
        <authorList>
            <consortium name="US DOE Joint Genome Institute"/>
            <person name="Lucas S."/>
            <person name="Han J."/>
            <person name="Lapidus A."/>
            <person name="Cheng J.-F."/>
            <person name="Goodwin L."/>
            <person name="Pitluck S."/>
            <person name="Peters L."/>
            <person name="Mikhailova N."/>
            <person name="Held B."/>
            <person name="Detter J.C."/>
            <person name="Han C."/>
            <person name="Tapia R."/>
            <person name="Land M."/>
            <person name="Hauser L."/>
            <person name="Kyrpides N."/>
            <person name="Ivanova N."/>
            <person name="Pagani I."/>
            <person name="Samuel K."/>
            <person name="Teske A."/>
            <person name="Mueller J."/>
            <person name="Woyke T."/>
        </authorList>
    </citation>
    <scope>NUCLEOTIDE SEQUENCE [LARGE SCALE GENOMIC DNA]</scope>
    <source>
        <strain evidence="13 14">B18LD</strain>
    </source>
</reference>
<evidence type="ECO:0000256" key="8">
    <source>
        <dbReference type="ARBA" id="ARBA00047343"/>
    </source>
</evidence>
<dbReference type="InterPro" id="IPR001538">
    <property type="entry name" value="Man6P_isomerase-2_C"/>
</dbReference>
<dbReference type="InterPro" id="IPR054566">
    <property type="entry name" value="ManC/GMP-like_b-helix"/>
</dbReference>
<evidence type="ECO:0000259" key="12">
    <source>
        <dbReference type="Pfam" id="PF22640"/>
    </source>
</evidence>
<dbReference type="SUPFAM" id="SSF53448">
    <property type="entry name" value="Nucleotide-diphospho-sugar transferases"/>
    <property type="match status" value="1"/>
</dbReference>
<evidence type="ECO:0000313" key="14">
    <source>
        <dbReference type="Proteomes" id="UP000005744"/>
    </source>
</evidence>
<evidence type="ECO:0000256" key="2">
    <source>
        <dbReference type="ARBA" id="ARBA00006115"/>
    </source>
</evidence>
<dbReference type="STRING" id="395493.BegalDRAFT_3280"/>
<dbReference type="InterPro" id="IPR029044">
    <property type="entry name" value="Nucleotide-diphossugar_trans"/>
</dbReference>
<proteinExistence type="inferred from homology"/>
<dbReference type="GO" id="GO:0000271">
    <property type="term" value="P:polysaccharide biosynthetic process"/>
    <property type="evidence" value="ECO:0007669"/>
    <property type="project" value="InterPro"/>
</dbReference>
<dbReference type="SUPFAM" id="SSF51182">
    <property type="entry name" value="RmlC-like cupins"/>
    <property type="match status" value="1"/>
</dbReference>
<comment type="catalytic activity">
    <reaction evidence="8">
        <text>alpha-D-mannose 1-phosphate + GTP + H(+) = GDP-alpha-D-mannose + diphosphate</text>
        <dbReference type="Rhea" id="RHEA:15229"/>
        <dbReference type="ChEBI" id="CHEBI:15378"/>
        <dbReference type="ChEBI" id="CHEBI:33019"/>
        <dbReference type="ChEBI" id="CHEBI:37565"/>
        <dbReference type="ChEBI" id="CHEBI:57527"/>
        <dbReference type="ChEBI" id="CHEBI:58409"/>
        <dbReference type="EC" id="2.7.7.13"/>
    </reaction>
</comment>
<evidence type="ECO:0000256" key="4">
    <source>
        <dbReference type="ARBA" id="ARBA00022679"/>
    </source>
</evidence>
<keyword evidence="5 13" id="KW-0548">Nucleotidyltransferase</keyword>
<keyword evidence="4 13" id="KW-0808">Transferase</keyword>
<dbReference type="InterPro" id="IPR049577">
    <property type="entry name" value="GMPP_N"/>
</dbReference>
<evidence type="ECO:0000256" key="6">
    <source>
        <dbReference type="ARBA" id="ARBA00022741"/>
    </source>
</evidence>
<dbReference type="Pfam" id="PF00483">
    <property type="entry name" value="NTP_transferase"/>
    <property type="match status" value="1"/>
</dbReference>
<protein>
    <recommendedName>
        <fullName evidence="3">mannose-1-phosphate guanylyltransferase</fullName>
        <ecNumber evidence="3">2.7.7.13</ecNumber>
    </recommendedName>
</protein>
<evidence type="ECO:0000256" key="3">
    <source>
        <dbReference type="ARBA" id="ARBA00012387"/>
    </source>
</evidence>
<dbReference type="Gene3D" id="3.90.550.10">
    <property type="entry name" value="Spore Coat Polysaccharide Biosynthesis Protein SpsA, Chain A"/>
    <property type="match status" value="1"/>
</dbReference>